<dbReference type="Gene3D" id="1.25.40.10">
    <property type="entry name" value="Tetratricopeptide repeat domain"/>
    <property type="match status" value="4"/>
</dbReference>
<dbReference type="InterPro" id="IPR002885">
    <property type="entry name" value="PPR_rpt"/>
</dbReference>
<dbReference type="NCBIfam" id="TIGR00756">
    <property type="entry name" value="PPR"/>
    <property type="match status" value="6"/>
</dbReference>
<dbReference type="FunFam" id="1.25.40.10:FF:000470">
    <property type="entry name" value="Pentatricopeptide repeat-containing protein At5g66520"/>
    <property type="match status" value="1"/>
</dbReference>
<evidence type="ECO:0000313" key="6">
    <source>
        <dbReference type="Proteomes" id="UP001187471"/>
    </source>
</evidence>
<dbReference type="Pfam" id="PF01535">
    <property type="entry name" value="PPR"/>
    <property type="match status" value="4"/>
</dbReference>
<dbReference type="PANTHER" id="PTHR47926:SF473">
    <property type="entry name" value="(WILD MALAYSIAN BANANA) HYPOTHETICAL PROTEIN"/>
    <property type="match status" value="1"/>
</dbReference>
<evidence type="ECO:0000256" key="2">
    <source>
        <dbReference type="ARBA" id="ARBA00022737"/>
    </source>
</evidence>
<feature type="repeat" description="PPR" evidence="3">
    <location>
        <begin position="182"/>
        <end position="212"/>
    </location>
</feature>
<organism evidence="5 6">
    <name type="scientific">Escallonia rubra</name>
    <dbReference type="NCBI Taxonomy" id="112253"/>
    <lineage>
        <taxon>Eukaryota</taxon>
        <taxon>Viridiplantae</taxon>
        <taxon>Streptophyta</taxon>
        <taxon>Embryophyta</taxon>
        <taxon>Tracheophyta</taxon>
        <taxon>Spermatophyta</taxon>
        <taxon>Magnoliopsida</taxon>
        <taxon>eudicotyledons</taxon>
        <taxon>Gunneridae</taxon>
        <taxon>Pentapetalae</taxon>
        <taxon>asterids</taxon>
        <taxon>campanulids</taxon>
        <taxon>Escalloniales</taxon>
        <taxon>Escalloniaceae</taxon>
        <taxon>Escallonia</taxon>
    </lineage>
</organism>
<evidence type="ECO:0000313" key="5">
    <source>
        <dbReference type="EMBL" id="KAK2972632.1"/>
    </source>
</evidence>
<dbReference type="InterPro" id="IPR046849">
    <property type="entry name" value="E2_motif"/>
</dbReference>
<dbReference type="FunFam" id="1.25.40.10:FF:000366">
    <property type="entry name" value="Pentatricopeptide (PPR) repeat-containing protein"/>
    <property type="match status" value="1"/>
</dbReference>
<dbReference type="GO" id="GO:0003723">
    <property type="term" value="F:RNA binding"/>
    <property type="evidence" value="ECO:0007669"/>
    <property type="project" value="InterPro"/>
</dbReference>
<dbReference type="SUPFAM" id="SSF48452">
    <property type="entry name" value="TPR-like"/>
    <property type="match status" value="1"/>
</dbReference>
<dbReference type="InterPro" id="IPR046960">
    <property type="entry name" value="PPR_At4g14850-like_plant"/>
</dbReference>
<dbReference type="InterPro" id="IPR032867">
    <property type="entry name" value="DYW_dom"/>
</dbReference>
<dbReference type="InterPro" id="IPR011990">
    <property type="entry name" value="TPR-like_helical_dom_sf"/>
</dbReference>
<dbReference type="EMBL" id="JAVXUO010002507">
    <property type="protein sequence ID" value="KAK2972632.1"/>
    <property type="molecule type" value="Genomic_DNA"/>
</dbReference>
<feature type="repeat" description="PPR" evidence="3">
    <location>
        <begin position="275"/>
        <end position="309"/>
    </location>
</feature>
<sequence>MVKIPSITLNPPSKPHIISLINTCKNMRQLKQIHAQIITDDAFFPHETSLELSKLTSFCAVSPNGSLPYAKTIFNYQENPSIPLYNALIRGFCCSKHPLEAVALHKKMLQKGLKPNSMTYPFVIKACNELSMTQDGILVHTHVVKSGLESDCYILSSLIHLYANGKDLFSARRLFDECPERDIVSGNSLIDGYVKYGNMKLAREVFDGMVYRDVISWNTMINGYGIIGDVDKAKRLFDEMPERNIVSWNSMLACYAKCGNGNDAIKMFHEMPRKDVVSWNAMLACHAQSGKSNEALALFEKMKEAHVRPTEATMVSLLSACSHLGALDQGLLLHSHICDHNIEINSILGTALMDMYAKCGSISRAAEVFRSIDRKDILAWNTIITGMAMHGHAKEAEYLFKQMQEEGVVPNDITLVAMLSAFRHAGMIEEGRRLLICMGSSYGIDPKVEHYGCVIDLLSRSGRLEEAFDLMGNMPMEPNACAWGALLGGCMIHGDAEAGGRVGKRLLDLQPQHSGRYILLSNIYAAARRWDDARKVRNLMTAKGVAKVPGASVIELKGVVHRFVAGDWSHPEAKHIYEKWCEISTRLKGSDGYSPDTAQVLVDLEEEEKEHALSVHSEKLAIAYGFLRLGPHEDIRIVKNLRVCGDCHNAIKLISRVYGREIIMRDRNRFHHFKDGSCSCLDFW</sequence>
<comment type="similarity">
    <text evidence="1">Belongs to the PPR family. PCMP-H subfamily.</text>
</comment>
<dbReference type="GO" id="GO:0009451">
    <property type="term" value="P:RNA modification"/>
    <property type="evidence" value="ECO:0007669"/>
    <property type="project" value="InterPro"/>
</dbReference>
<keyword evidence="6" id="KW-1185">Reference proteome</keyword>
<protein>
    <recommendedName>
        <fullName evidence="4">DYW domain-containing protein</fullName>
    </recommendedName>
</protein>
<dbReference type="GO" id="GO:0008270">
    <property type="term" value="F:zinc ion binding"/>
    <property type="evidence" value="ECO:0007669"/>
    <property type="project" value="InterPro"/>
</dbReference>
<feature type="repeat" description="PPR" evidence="3">
    <location>
        <begin position="81"/>
        <end position="115"/>
    </location>
</feature>
<feature type="repeat" description="PPR" evidence="3">
    <location>
        <begin position="213"/>
        <end position="247"/>
    </location>
</feature>
<dbReference type="AlphaFoldDB" id="A0AA88UEY1"/>
<dbReference type="Proteomes" id="UP001187471">
    <property type="component" value="Unassembled WGS sequence"/>
</dbReference>
<dbReference type="InterPro" id="IPR046848">
    <property type="entry name" value="E_motif"/>
</dbReference>
<dbReference type="FunFam" id="1.25.40.10:FF:000144">
    <property type="entry name" value="Pentatricopeptide repeat-containing protein, mitochondrial"/>
    <property type="match status" value="1"/>
</dbReference>
<name>A0AA88UEY1_9ASTE</name>
<proteinExistence type="inferred from homology"/>
<dbReference type="Pfam" id="PF20431">
    <property type="entry name" value="E_motif"/>
    <property type="match status" value="1"/>
</dbReference>
<dbReference type="Pfam" id="PF20430">
    <property type="entry name" value="Eplus_motif"/>
    <property type="match status" value="1"/>
</dbReference>
<dbReference type="PROSITE" id="PS51375">
    <property type="entry name" value="PPR"/>
    <property type="match status" value="5"/>
</dbReference>
<keyword evidence="2" id="KW-0677">Repeat</keyword>
<gene>
    <name evidence="5" type="ORF">RJ640_000592</name>
</gene>
<dbReference type="FunFam" id="1.25.40.10:FF:000393">
    <property type="entry name" value="Pentatricopeptide repeat-containing protein At1g20230"/>
    <property type="match status" value="1"/>
</dbReference>
<evidence type="ECO:0000256" key="1">
    <source>
        <dbReference type="ARBA" id="ARBA00006643"/>
    </source>
</evidence>
<feature type="domain" description="DYW" evidence="4">
    <location>
        <begin position="592"/>
        <end position="684"/>
    </location>
</feature>
<dbReference type="Pfam" id="PF14432">
    <property type="entry name" value="DYW_deaminase"/>
    <property type="match status" value="1"/>
</dbReference>
<reference evidence="5" key="1">
    <citation type="submission" date="2022-12" db="EMBL/GenBank/DDBJ databases">
        <title>Draft genome assemblies for two species of Escallonia (Escalloniales).</title>
        <authorList>
            <person name="Chanderbali A."/>
            <person name="Dervinis C."/>
            <person name="Anghel I."/>
            <person name="Soltis D."/>
            <person name="Soltis P."/>
            <person name="Zapata F."/>
        </authorList>
    </citation>
    <scope>NUCLEOTIDE SEQUENCE</scope>
    <source>
        <strain evidence="5">UCBG92.1500</strain>
        <tissue evidence="5">Leaf</tissue>
    </source>
</reference>
<feature type="repeat" description="PPR" evidence="3">
    <location>
        <begin position="376"/>
        <end position="410"/>
    </location>
</feature>
<dbReference type="PANTHER" id="PTHR47926">
    <property type="entry name" value="PENTATRICOPEPTIDE REPEAT-CONTAINING PROTEIN"/>
    <property type="match status" value="1"/>
</dbReference>
<evidence type="ECO:0000256" key="3">
    <source>
        <dbReference type="PROSITE-ProRule" id="PRU00708"/>
    </source>
</evidence>
<comment type="caution">
    <text evidence="5">The sequence shown here is derived from an EMBL/GenBank/DDBJ whole genome shotgun (WGS) entry which is preliminary data.</text>
</comment>
<dbReference type="Pfam" id="PF13041">
    <property type="entry name" value="PPR_2"/>
    <property type="match status" value="3"/>
</dbReference>
<evidence type="ECO:0000259" key="4">
    <source>
        <dbReference type="Pfam" id="PF14432"/>
    </source>
</evidence>
<accession>A0AA88UEY1</accession>